<dbReference type="PANTHER" id="PTHR35368">
    <property type="entry name" value="HYDROPEROXIDE REDUCTASE"/>
    <property type="match status" value="1"/>
</dbReference>
<dbReference type="Proteomes" id="UP001229244">
    <property type="component" value="Unassembled WGS sequence"/>
</dbReference>
<accession>A0AAE3VLL9</accession>
<dbReference type="Pfam" id="PF02566">
    <property type="entry name" value="OsmC"/>
    <property type="match status" value="1"/>
</dbReference>
<comment type="caution">
    <text evidence="1">The sequence shown here is derived from an EMBL/GenBank/DDBJ whole genome shotgun (WGS) entry which is preliminary data.</text>
</comment>
<dbReference type="InterPro" id="IPR052924">
    <property type="entry name" value="OsmC/Ohr_hydroprdx_reductase"/>
</dbReference>
<reference evidence="1" key="1">
    <citation type="submission" date="2023-07" db="EMBL/GenBank/DDBJ databases">
        <title>Genomic Encyclopedia of Type Strains, Phase IV (KMG-IV): sequencing the most valuable type-strain genomes for metagenomic binning, comparative biology and taxonomic classification.</title>
        <authorList>
            <person name="Goeker M."/>
        </authorList>
    </citation>
    <scope>NUCLEOTIDE SEQUENCE</scope>
    <source>
        <strain evidence="1">DSM 21202</strain>
    </source>
</reference>
<dbReference type="InterPro" id="IPR015946">
    <property type="entry name" value="KH_dom-like_a/b"/>
</dbReference>
<dbReference type="SUPFAM" id="SSF82784">
    <property type="entry name" value="OsmC-like"/>
    <property type="match status" value="1"/>
</dbReference>
<proteinExistence type="predicted"/>
<organism evidence="1 2">
    <name type="scientific">Amorphus orientalis</name>
    <dbReference type="NCBI Taxonomy" id="649198"/>
    <lineage>
        <taxon>Bacteria</taxon>
        <taxon>Pseudomonadati</taxon>
        <taxon>Pseudomonadota</taxon>
        <taxon>Alphaproteobacteria</taxon>
        <taxon>Hyphomicrobiales</taxon>
        <taxon>Amorphaceae</taxon>
        <taxon>Amorphus</taxon>
    </lineage>
</organism>
<keyword evidence="2" id="KW-1185">Reference proteome</keyword>
<dbReference type="RefSeq" id="WP_306884099.1">
    <property type="nucleotide sequence ID" value="NZ_JAUSUL010000001.1"/>
</dbReference>
<dbReference type="InterPro" id="IPR036102">
    <property type="entry name" value="OsmC/Ohrsf"/>
</dbReference>
<sequence>MSSSQMFEVVFDAEGVAVGKMRNEITLTARTPFTSVNRLATDEGAFQGGEGTAPTPLEYFLTGLVGCLMTQIRVFARKLKVDVSDLKVTCRAEWAADRGEIGPYETRPKGFHLDVDLASDAPPDDVARLIEAAKRGCFVEQTLAVPNTVSHRFRINSGEWRDA</sequence>
<evidence type="ECO:0000313" key="1">
    <source>
        <dbReference type="EMBL" id="MDQ0314326.1"/>
    </source>
</evidence>
<dbReference type="InterPro" id="IPR003718">
    <property type="entry name" value="OsmC/Ohr_fam"/>
</dbReference>
<name>A0AAE3VLL9_9HYPH</name>
<dbReference type="EMBL" id="JAUSUL010000001">
    <property type="protein sequence ID" value="MDQ0314326.1"/>
    <property type="molecule type" value="Genomic_DNA"/>
</dbReference>
<evidence type="ECO:0000313" key="2">
    <source>
        <dbReference type="Proteomes" id="UP001229244"/>
    </source>
</evidence>
<dbReference type="NCBIfam" id="NF041052">
    <property type="entry name" value="OsmC_like_Se"/>
    <property type="match status" value="1"/>
</dbReference>
<dbReference type="AlphaFoldDB" id="A0AAE3VLL9"/>
<dbReference type="PANTHER" id="PTHR35368:SF1">
    <property type="entry name" value="HYDROPEROXIDE REDUCTASE"/>
    <property type="match status" value="1"/>
</dbReference>
<gene>
    <name evidence="1" type="ORF">J2S73_000763</name>
</gene>
<protein>
    <submittedName>
        <fullName evidence="1">OsmC-like protein</fullName>
    </submittedName>
</protein>
<dbReference type="Gene3D" id="3.30.300.20">
    <property type="match status" value="1"/>
</dbReference>